<protein>
    <submittedName>
        <fullName evidence="1">Uncharacterized protein</fullName>
    </submittedName>
</protein>
<name>A0ACC2IVF9_9PLEO</name>
<reference evidence="1" key="1">
    <citation type="submission" date="2022-11" db="EMBL/GenBank/DDBJ databases">
        <title>Genome Sequence of Boeremia exigua.</title>
        <authorList>
            <person name="Buettner E."/>
        </authorList>
    </citation>
    <scope>NUCLEOTIDE SEQUENCE</scope>
    <source>
        <strain evidence="1">CU02</strain>
    </source>
</reference>
<keyword evidence="2" id="KW-1185">Reference proteome</keyword>
<dbReference type="EMBL" id="JAPHNI010000001">
    <property type="protein sequence ID" value="KAJ8119140.1"/>
    <property type="molecule type" value="Genomic_DNA"/>
</dbReference>
<sequence length="1080" mass="119032">MSSPLLNLPTKACHNCRRRRWKCDRSSPVCHKCLSSGTECLGYGKLFVWNRGVASRGKMMGKSYEERAAQRTLEEEAKPQDAPAITWESDLVVAQTRSKSSDPAAKPLTEDDAKNGSALGPAAEDKASMVLHRPLVDPLVNDLDRYSRYYLYHFATQLCEDMVVYDMPGQNPIRDLIPATSAYPLLLHIIVANSAFHVFNISRNPMGQSAYQAEQSHCLVAYYQAVGRFGGPLQSSYRDALTAKTKALSLLAKNITSVTPSSIDLVLVTILLFVNYTLVESGKDQWKVHMDGALSLIKLLGEPPYLQQPMSRLRLTILSDLLVFYVLGSTLSFSTMSKFVPDTIDLEPILRYAETNNYLSMPSPLLRVMLESFELPDSRDGTSGNLRENIQEQVSVLLHRALDFDPIAWSCNFEPASPFEDLKQRVRIASAHRSAVCIYLARVLPCTHPLLDPTSDTAIVNLSDLANDVVQHISHLKPSDAVFKCICWPLFLAGAESEDPAQREWIMNTLDTLYSEMYWGYLHTVKRVLETIWLCMDRAGSGAANCWVDEVKDFGGDVLIAPCATATASALTGLASGTSARAMHITFLRHLLALMGVSACCWTPKRDNSNFRFRQAPIVGQDISGVKRHHVAEQVPLKIAKSVPFIPNTAAQSLYDSVTDPTKRSEFALSTLQIWYNAGTGLWDTTGWWNSANVMTMIANLAKSDPDNAQLQNLATRVFANTLLQAPAKNPQPGVENEANRRRDVDPGNGTFALFNETGTESGYSKTLNPGGTHEPITIFPAGWDADDGQYVEIQSLPSFASESKDTATQAALATTPNPEDWLDGFYDDDLWWALGWVGAYDVTQKIEYLQLAEGIFGQVTKAWPTRCGNGGIFWSWKKDYMNAIANELFLSTAAHLANRAENKDTYIKWAELTLKWFLDSGMINEQGTINDGLTEGCENNGFNTWSYNQGVILGGLVELNKAAPNDTYLPLATKIAKAAIAELSDDDGVIHDGCEPNCGGDGNQFKGIFMRNLQLLHEAAPDDAFADSIRTNADSIWMNDRDEEQGNTLSVVWSGPFVSPANASTHSSAMDALVAAISL</sequence>
<gene>
    <name evidence="1" type="ORF">OPT61_g33</name>
</gene>
<accession>A0ACC2IVF9</accession>
<dbReference type="Proteomes" id="UP001153331">
    <property type="component" value="Unassembled WGS sequence"/>
</dbReference>
<evidence type="ECO:0000313" key="2">
    <source>
        <dbReference type="Proteomes" id="UP001153331"/>
    </source>
</evidence>
<proteinExistence type="predicted"/>
<organism evidence="1 2">
    <name type="scientific">Boeremia exigua</name>
    <dbReference type="NCBI Taxonomy" id="749465"/>
    <lineage>
        <taxon>Eukaryota</taxon>
        <taxon>Fungi</taxon>
        <taxon>Dikarya</taxon>
        <taxon>Ascomycota</taxon>
        <taxon>Pezizomycotina</taxon>
        <taxon>Dothideomycetes</taxon>
        <taxon>Pleosporomycetidae</taxon>
        <taxon>Pleosporales</taxon>
        <taxon>Pleosporineae</taxon>
        <taxon>Didymellaceae</taxon>
        <taxon>Boeremia</taxon>
    </lineage>
</organism>
<evidence type="ECO:0000313" key="1">
    <source>
        <dbReference type="EMBL" id="KAJ8119140.1"/>
    </source>
</evidence>
<comment type="caution">
    <text evidence="1">The sequence shown here is derived from an EMBL/GenBank/DDBJ whole genome shotgun (WGS) entry which is preliminary data.</text>
</comment>